<reference evidence="2" key="1">
    <citation type="journal article" date="2022" name="Mol. Ecol. Resour.">
        <title>The genomes of chicory, endive, great burdock and yacon provide insights into Asteraceae palaeo-polyploidization history and plant inulin production.</title>
        <authorList>
            <person name="Fan W."/>
            <person name="Wang S."/>
            <person name="Wang H."/>
            <person name="Wang A."/>
            <person name="Jiang F."/>
            <person name="Liu H."/>
            <person name="Zhao H."/>
            <person name="Xu D."/>
            <person name="Zhang Y."/>
        </authorList>
    </citation>
    <scope>NUCLEOTIDE SEQUENCE [LARGE SCALE GENOMIC DNA]</scope>
    <source>
        <strain evidence="2">cv. Niubang</strain>
    </source>
</reference>
<dbReference type="Proteomes" id="UP001055879">
    <property type="component" value="Linkage Group LG02"/>
</dbReference>
<reference evidence="1 2" key="2">
    <citation type="journal article" date="2022" name="Mol. Ecol. Resour.">
        <title>The genomes of chicory, endive, great burdock and yacon provide insights into Asteraceae paleo-polyploidization history and plant inulin production.</title>
        <authorList>
            <person name="Fan W."/>
            <person name="Wang S."/>
            <person name="Wang H."/>
            <person name="Wang A."/>
            <person name="Jiang F."/>
            <person name="Liu H."/>
            <person name="Zhao H."/>
            <person name="Xu D."/>
            <person name="Zhang Y."/>
        </authorList>
    </citation>
    <scope>NUCLEOTIDE SEQUENCE [LARGE SCALE GENOMIC DNA]</scope>
    <source>
        <strain evidence="2">cv. Niubang</strain>
    </source>
</reference>
<evidence type="ECO:0000313" key="1">
    <source>
        <dbReference type="EMBL" id="KAI3758893.1"/>
    </source>
</evidence>
<accession>A0ACB9EJX2</accession>
<protein>
    <submittedName>
        <fullName evidence="1">Uncharacterized protein</fullName>
    </submittedName>
</protein>
<dbReference type="EMBL" id="CM042048">
    <property type="protein sequence ID" value="KAI3758893.1"/>
    <property type="molecule type" value="Genomic_DNA"/>
</dbReference>
<name>A0ACB9EJX2_ARCLA</name>
<evidence type="ECO:0000313" key="2">
    <source>
        <dbReference type="Proteomes" id="UP001055879"/>
    </source>
</evidence>
<proteinExistence type="predicted"/>
<sequence>MNSPPFSLTDYPTQCFSAMLDQAYGMKGRKVAIVKILRGWVEAGDGEGFEGDDVVQMTTEPATQYVVKCAVSGGN</sequence>
<comment type="caution">
    <text evidence="1">The sequence shown here is derived from an EMBL/GenBank/DDBJ whole genome shotgun (WGS) entry which is preliminary data.</text>
</comment>
<organism evidence="1 2">
    <name type="scientific">Arctium lappa</name>
    <name type="common">Greater burdock</name>
    <name type="synonym">Lappa major</name>
    <dbReference type="NCBI Taxonomy" id="4217"/>
    <lineage>
        <taxon>Eukaryota</taxon>
        <taxon>Viridiplantae</taxon>
        <taxon>Streptophyta</taxon>
        <taxon>Embryophyta</taxon>
        <taxon>Tracheophyta</taxon>
        <taxon>Spermatophyta</taxon>
        <taxon>Magnoliopsida</taxon>
        <taxon>eudicotyledons</taxon>
        <taxon>Gunneridae</taxon>
        <taxon>Pentapetalae</taxon>
        <taxon>asterids</taxon>
        <taxon>campanulids</taxon>
        <taxon>Asterales</taxon>
        <taxon>Asteraceae</taxon>
        <taxon>Carduoideae</taxon>
        <taxon>Cardueae</taxon>
        <taxon>Arctiinae</taxon>
        <taxon>Arctium</taxon>
    </lineage>
</organism>
<gene>
    <name evidence="1" type="ORF">L6452_06466</name>
</gene>
<keyword evidence="2" id="KW-1185">Reference proteome</keyword>